<proteinExistence type="predicted"/>
<evidence type="ECO:0000313" key="1">
    <source>
        <dbReference type="EMBL" id="KAB0571278.1"/>
    </source>
</evidence>
<name>A0A643EZH0_9HYPH</name>
<comment type="caution">
    <text evidence="1">The sequence shown here is derived from an EMBL/GenBank/DDBJ whole genome shotgun (WGS) entry which is preliminary data.</text>
</comment>
<dbReference type="PANTHER" id="PTHR35861">
    <property type="match status" value="1"/>
</dbReference>
<dbReference type="RefSeq" id="WP_128094300.1">
    <property type="nucleotide sequence ID" value="NZ_JBHEEN010000004.1"/>
</dbReference>
<dbReference type="PANTHER" id="PTHR35861:SF2">
    <property type="entry name" value="FELS-2 PROPHAGE PROTEIN"/>
    <property type="match status" value="1"/>
</dbReference>
<gene>
    <name evidence="1" type="ORF">F7Q93_11185</name>
</gene>
<protein>
    <submittedName>
        <fullName evidence="1">Phage tail protein</fullName>
    </submittedName>
</protein>
<accession>A0A643EZH0</accession>
<sequence length="407" mass="43305">MSTPTFGMTFTRPNDEPLPVLGADFSKILLIETSDDASATEYPVDTPIRISTSNRDAVEALGAGYLADAVKGINAQLTGLNSGADVTIFRIKEGADVAATSAAIAECLGSVSEIPSAVNSTPRIIWAGRTAWRLDADTVNPVVAALPSACERLLAIAPVDVDDTSAALAVSARETMNSQRLMPIGVAARVYEGTNIVTRPMGPRVAGLFASVDNQHGGKPFDPIANRPIQGLAGLSRNINFSLFDGSTEGQQMLEGNVSIVARGETGVDGAIADGGFVFIGTDNTDTGELWKQIHQVRGADYLTVKLAQITRQFLGPKITADTAEAWLNSQKFMLRDHKVDDDILGFEVKFIADKNSPEQIRLGHLTVNIGIEPAPAFKVANHEVRRYRPAVEGLVAEIIARLNATA</sequence>
<dbReference type="InterPro" id="IPR052042">
    <property type="entry name" value="Tail_sheath_structural"/>
</dbReference>
<organism evidence="1">
    <name type="scientific">Brucella pituitosa</name>
    <dbReference type="NCBI Taxonomy" id="571256"/>
    <lineage>
        <taxon>Bacteria</taxon>
        <taxon>Pseudomonadati</taxon>
        <taxon>Pseudomonadota</taxon>
        <taxon>Alphaproteobacteria</taxon>
        <taxon>Hyphomicrobiales</taxon>
        <taxon>Brucellaceae</taxon>
        <taxon>Brucella/Ochrobactrum group</taxon>
        <taxon>Brucella</taxon>
    </lineage>
</organism>
<dbReference type="EMBL" id="VZPE01000004">
    <property type="protein sequence ID" value="KAB0571278.1"/>
    <property type="molecule type" value="Genomic_DNA"/>
</dbReference>
<dbReference type="AlphaFoldDB" id="A0A643EZH0"/>
<reference evidence="1" key="1">
    <citation type="submission" date="2019-09" db="EMBL/GenBank/DDBJ databases">
        <title>Draft genome sequences of 48 bacterial type strains from the CCUG.</title>
        <authorList>
            <person name="Tunovic T."/>
            <person name="Pineiro-Iglesias B."/>
            <person name="Unosson C."/>
            <person name="Inganas E."/>
            <person name="Ohlen M."/>
            <person name="Cardew S."/>
            <person name="Jensie-Markopoulos S."/>
            <person name="Salva-Serra F."/>
            <person name="Jaen-Luchoro D."/>
            <person name="Karlsson R."/>
            <person name="Svensson-Stadler L."/>
            <person name="Chun J."/>
            <person name="Moore E."/>
        </authorList>
    </citation>
    <scope>NUCLEOTIDE SEQUENCE</scope>
    <source>
        <strain evidence="1">CCUG 50899</strain>
    </source>
</reference>